<feature type="domain" description="T-cell immunomodulatory protein TIP C2" evidence="9">
    <location>
        <begin position="519"/>
        <end position="616"/>
    </location>
</feature>
<feature type="chain" id="PRO_5002725328" description="T-cell immunomodulatory protein TIP C2 domain-containing protein" evidence="8">
    <location>
        <begin position="20"/>
        <end position="668"/>
    </location>
</feature>
<comment type="caution">
    <text evidence="10">The sequence shown here is derived from an EMBL/GenBank/DDBJ whole genome shotgun (WGS) entry which is preliminary data.</text>
</comment>
<dbReference type="PANTHER" id="PTHR13412:SF0">
    <property type="entry name" value="T-CELL IMMUNOMODULATORY PROTEIN"/>
    <property type="match status" value="1"/>
</dbReference>
<evidence type="ECO:0000256" key="6">
    <source>
        <dbReference type="ARBA" id="ARBA00023180"/>
    </source>
</evidence>
<keyword evidence="5 7" id="KW-0472">Membrane</keyword>
<keyword evidence="4 7" id="KW-1133">Transmembrane helix</keyword>
<evidence type="ECO:0000259" key="9">
    <source>
        <dbReference type="Pfam" id="PF23122"/>
    </source>
</evidence>
<keyword evidence="11" id="KW-1185">Reference proteome</keyword>
<dbReference type="AlphaFoldDB" id="A8PQY7"/>
<dbReference type="GO" id="GO:0005886">
    <property type="term" value="C:plasma membrane"/>
    <property type="evidence" value="ECO:0007669"/>
    <property type="project" value="TreeGrafter"/>
</dbReference>
<organism evidence="10 11">
    <name type="scientific">Malassezia globosa (strain ATCC MYA-4612 / CBS 7966)</name>
    <name type="common">Dandruff-associated fungus</name>
    <dbReference type="NCBI Taxonomy" id="425265"/>
    <lineage>
        <taxon>Eukaryota</taxon>
        <taxon>Fungi</taxon>
        <taxon>Dikarya</taxon>
        <taxon>Basidiomycota</taxon>
        <taxon>Ustilaginomycotina</taxon>
        <taxon>Malasseziomycetes</taxon>
        <taxon>Malasseziales</taxon>
        <taxon>Malasseziaceae</taxon>
        <taxon>Malassezia</taxon>
    </lineage>
</organism>
<keyword evidence="3 7" id="KW-0812">Transmembrane</keyword>
<dbReference type="GeneID" id="5857074"/>
<dbReference type="InterPro" id="IPR028994">
    <property type="entry name" value="Integrin_alpha_N"/>
</dbReference>
<evidence type="ECO:0000256" key="8">
    <source>
        <dbReference type="SAM" id="SignalP"/>
    </source>
</evidence>
<feature type="transmembrane region" description="Helical" evidence="7">
    <location>
        <begin position="622"/>
        <end position="644"/>
    </location>
</feature>
<sequence>MRLGADVLLAAVLVCAVHAWSLFPRKRFKEEGFLRAGSLGLEDVRGQVAAWGYFRDDRFLDAWIVDASRQSMTVHEWNHANFSFHSTPSAHISVPSDMRIANAILADFTYDGRTDVLVMASSTSRASPPLSMFLWPMLPDGQLGEPISLPASMDAQPMSVDAAGSLRGDLLGHAHSSPDTLSVWRNVDGQMRLETPVMNGHIPPCRLAHPHSSANVDMNGDCLADLFLVCQGARAGQLTYQIWTARADTPMAYDLARTGDLPPGAGALSFADMNRDGTMDVVFPSCDRSQCYINIAYNEQMPLCSQERRGTLFSSGNPMAPERCRDALRLCEPDASFVLDMSTDATNSRFARLPVQDLTGDTRILLTDDVGTYPQPVPVRIGDFNMDGYPDLAILTVPRGALHGQTRVHLLESVRCKKHGSVGCTASKPEHRTFRRVPNTVLDQEAYVRSVSFVDLDEDGTLDFVLQSLPPATTRTSDARVLSFVQNNYFHDAFFLKTLTLNAACGARCEREHERAYSPWGGSLLGASYKFAVLDPNGVRRAQQVAQQPQTGYSALTPPYAFFGLGRTNNYVESLFVGSTLRQADSFLVLEGVIPNSEVIVIPTDESPDAWRRELFLHPADWIPFVTMALAGLIALLSLVVFMLDLNEKHEDERERRRAVHAINFDAL</sequence>
<dbReference type="RefSeq" id="XP_001732768.1">
    <property type="nucleotide sequence ID" value="XM_001732716.1"/>
</dbReference>
<comment type="subcellular location">
    <subcellularLocation>
        <location evidence="1">Membrane</location>
        <topology evidence="1">Single-pass type I membrane protein</topology>
    </subcellularLocation>
</comment>
<dbReference type="VEuPathDB" id="FungiDB:MGL_0543"/>
<dbReference type="OrthoDB" id="10022113at2759"/>
<dbReference type="EMBL" id="AAYY01000001">
    <property type="protein sequence ID" value="EDP45554.1"/>
    <property type="molecule type" value="Genomic_DNA"/>
</dbReference>
<keyword evidence="8" id="KW-0732">Signal</keyword>
<evidence type="ECO:0000256" key="3">
    <source>
        <dbReference type="ARBA" id="ARBA00022692"/>
    </source>
</evidence>
<evidence type="ECO:0000256" key="5">
    <source>
        <dbReference type="ARBA" id="ARBA00023136"/>
    </source>
</evidence>
<dbReference type="OMA" id="PGDWIPW"/>
<dbReference type="KEGG" id="mgl:MGL_0543"/>
<keyword evidence="6" id="KW-0325">Glycoprotein</keyword>
<evidence type="ECO:0000313" key="11">
    <source>
        <dbReference type="Proteomes" id="UP000008837"/>
    </source>
</evidence>
<dbReference type="InterPro" id="IPR057089">
    <property type="entry name" value="C2_TIP"/>
</dbReference>
<comment type="similarity">
    <text evidence="2">Belongs to the TIP family.</text>
</comment>
<reference evidence="10 11" key="1">
    <citation type="journal article" date="2007" name="Proc. Natl. Acad. Sci. U.S.A.">
        <title>Dandruff-associated Malassezia genomes reveal convergent and divergent virulence traits shared with plant and human fungal pathogens.</title>
        <authorList>
            <person name="Xu J."/>
            <person name="Saunders C.W."/>
            <person name="Hu P."/>
            <person name="Grant R.A."/>
            <person name="Boekhout T."/>
            <person name="Kuramae E.E."/>
            <person name="Kronstad J.W."/>
            <person name="Deangelis Y.M."/>
            <person name="Reeder N.L."/>
            <person name="Johnstone K.R."/>
            <person name="Leland M."/>
            <person name="Fieno A.M."/>
            <person name="Begley W.M."/>
            <person name="Sun Y."/>
            <person name="Lacey M.P."/>
            <person name="Chaudhary T."/>
            <person name="Keough T."/>
            <person name="Chu L."/>
            <person name="Sears R."/>
            <person name="Yuan B."/>
            <person name="Dawson T.L.Jr."/>
        </authorList>
    </citation>
    <scope>NUCLEOTIDE SEQUENCE [LARGE SCALE GENOMIC DNA]</scope>
    <source>
        <strain evidence="11">ATCC MYA-4612 / CBS 7966</strain>
    </source>
</reference>
<accession>A8PQY7</accession>
<feature type="signal peptide" evidence="8">
    <location>
        <begin position="1"/>
        <end position="19"/>
    </location>
</feature>
<protein>
    <recommendedName>
        <fullName evidence="9">T-cell immunomodulatory protein TIP C2 domain-containing protein</fullName>
    </recommendedName>
</protein>
<proteinExistence type="inferred from homology"/>
<evidence type="ECO:0000256" key="4">
    <source>
        <dbReference type="ARBA" id="ARBA00022989"/>
    </source>
</evidence>
<evidence type="ECO:0000313" key="10">
    <source>
        <dbReference type="EMBL" id="EDP45554.1"/>
    </source>
</evidence>
<dbReference type="SUPFAM" id="SSF69318">
    <property type="entry name" value="Integrin alpha N-terminal domain"/>
    <property type="match status" value="2"/>
</dbReference>
<dbReference type="Proteomes" id="UP000008837">
    <property type="component" value="Unassembled WGS sequence"/>
</dbReference>
<dbReference type="InParanoid" id="A8PQY7"/>
<dbReference type="Pfam" id="PF23122">
    <property type="entry name" value="C2_ITFG1"/>
    <property type="match status" value="1"/>
</dbReference>
<evidence type="ECO:0000256" key="7">
    <source>
        <dbReference type="SAM" id="Phobius"/>
    </source>
</evidence>
<gene>
    <name evidence="10" type="ORF">MGL_0543</name>
</gene>
<evidence type="ECO:0000256" key="1">
    <source>
        <dbReference type="ARBA" id="ARBA00004479"/>
    </source>
</evidence>
<name>A8PQY7_MALGO</name>
<dbReference type="InterPro" id="IPR024881">
    <property type="entry name" value="Tip"/>
</dbReference>
<dbReference type="PANTHER" id="PTHR13412">
    <property type="entry name" value="T-CELL IMMUNOMODULATORY PROTEIN HOMOLOG"/>
    <property type="match status" value="1"/>
</dbReference>
<evidence type="ECO:0000256" key="2">
    <source>
        <dbReference type="ARBA" id="ARBA00006496"/>
    </source>
</evidence>